<dbReference type="HOGENOM" id="CLU_2715450_0_0_4"/>
<proteinExistence type="predicted"/>
<gene>
    <name evidence="1" type="ORF">O987_12630</name>
</gene>
<dbReference type="AlphaFoldDB" id="A0A076PIP5"/>
<sequence>MGDLALVVTPRQAMQPPADFLKEQGQAAKDIATEAGLEQPPIADGQRVAGIYHHSAKLASRRCAMLNDDRGV</sequence>
<organism evidence="1 2">
    <name type="scientific">Comamonas testosteroni TK102</name>
    <dbReference type="NCBI Taxonomy" id="1392005"/>
    <lineage>
        <taxon>Bacteria</taxon>
        <taxon>Pseudomonadati</taxon>
        <taxon>Pseudomonadota</taxon>
        <taxon>Betaproteobacteria</taxon>
        <taxon>Burkholderiales</taxon>
        <taxon>Comamonadaceae</taxon>
        <taxon>Comamonas</taxon>
    </lineage>
</organism>
<accession>A0A076PIP5</accession>
<dbReference type="Proteomes" id="UP000028782">
    <property type="component" value="Chromosome"/>
</dbReference>
<dbReference type="KEGG" id="ctes:O987_12630"/>
<dbReference type="EMBL" id="CP006704">
    <property type="protein sequence ID" value="AIJ46649.1"/>
    <property type="molecule type" value="Genomic_DNA"/>
</dbReference>
<reference evidence="1 2" key="1">
    <citation type="journal article" date="2014" name="Genome Announc.">
        <title>Complete Genome Sequence of Polychlorinated Biphenyl Degrader Comamonas testosteroni TK102 (NBRC 109938).</title>
        <authorList>
            <person name="Fukuda K."/>
            <person name="Hosoyama A."/>
            <person name="Tsuchikane K."/>
            <person name="Ohji S."/>
            <person name="Yamazoe A."/>
            <person name="Fujita N."/>
            <person name="Shintani M."/>
            <person name="Kimbara K."/>
        </authorList>
    </citation>
    <scope>NUCLEOTIDE SEQUENCE [LARGE SCALE GENOMIC DNA]</scope>
    <source>
        <strain evidence="1">TK102</strain>
    </source>
</reference>
<evidence type="ECO:0000313" key="2">
    <source>
        <dbReference type="Proteomes" id="UP000028782"/>
    </source>
</evidence>
<name>A0A076PIP5_COMTE</name>
<protein>
    <submittedName>
        <fullName evidence="1">Uncharacterized protein</fullName>
    </submittedName>
</protein>
<evidence type="ECO:0000313" key="1">
    <source>
        <dbReference type="EMBL" id="AIJ46649.1"/>
    </source>
</evidence>